<organism evidence="2 3">
    <name type="scientific">Protopolystoma xenopodis</name>
    <dbReference type="NCBI Taxonomy" id="117903"/>
    <lineage>
        <taxon>Eukaryota</taxon>
        <taxon>Metazoa</taxon>
        <taxon>Spiralia</taxon>
        <taxon>Lophotrochozoa</taxon>
        <taxon>Platyhelminthes</taxon>
        <taxon>Monogenea</taxon>
        <taxon>Polyopisthocotylea</taxon>
        <taxon>Polystomatidea</taxon>
        <taxon>Polystomatidae</taxon>
        <taxon>Protopolystoma</taxon>
    </lineage>
</organism>
<name>A0A3S5B6N4_9PLAT</name>
<keyword evidence="3" id="KW-1185">Reference proteome</keyword>
<dbReference type="Proteomes" id="UP000784294">
    <property type="component" value="Unassembled WGS sequence"/>
</dbReference>
<protein>
    <submittedName>
        <fullName evidence="2">Uncharacterized protein</fullName>
    </submittedName>
</protein>
<evidence type="ECO:0000313" key="3">
    <source>
        <dbReference type="Proteomes" id="UP000784294"/>
    </source>
</evidence>
<sequence length="70" mass="7944">MRASQKRLFPPSLRPKSPPTPTKLFRTSFHPLFHPLVHPPIHPATHPTTHSARQHRVTCCNRRPLGGSQP</sequence>
<proteinExistence type="predicted"/>
<comment type="caution">
    <text evidence="2">The sequence shown here is derived from an EMBL/GenBank/DDBJ whole genome shotgun (WGS) entry which is preliminary data.</text>
</comment>
<gene>
    <name evidence="2" type="ORF">PXEA_LOCUS31460</name>
</gene>
<evidence type="ECO:0000313" key="2">
    <source>
        <dbReference type="EMBL" id="VEL38020.1"/>
    </source>
</evidence>
<feature type="compositionally biased region" description="Pro residues" evidence="1">
    <location>
        <begin position="12"/>
        <end position="21"/>
    </location>
</feature>
<evidence type="ECO:0000256" key="1">
    <source>
        <dbReference type="SAM" id="MobiDB-lite"/>
    </source>
</evidence>
<dbReference type="AlphaFoldDB" id="A0A3S5B6N4"/>
<reference evidence="2" key="1">
    <citation type="submission" date="2018-11" db="EMBL/GenBank/DDBJ databases">
        <authorList>
            <consortium name="Pathogen Informatics"/>
        </authorList>
    </citation>
    <scope>NUCLEOTIDE SEQUENCE</scope>
</reference>
<accession>A0A3S5B6N4</accession>
<feature type="region of interest" description="Disordered" evidence="1">
    <location>
        <begin position="1"/>
        <end position="26"/>
    </location>
</feature>
<dbReference type="EMBL" id="CAAALY010256629">
    <property type="protein sequence ID" value="VEL38020.1"/>
    <property type="molecule type" value="Genomic_DNA"/>
</dbReference>